<evidence type="ECO:0000256" key="5">
    <source>
        <dbReference type="ARBA" id="ARBA00023136"/>
    </source>
</evidence>
<dbReference type="InterPro" id="IPR042094">
    <property type="entry name" value="T2SS_GspF_sf"/>
</dbReference>
<evidence type="ECO:0000256" key="3">
    <source>
        <dbReference type="ARBA" id="ARBA00022692"/>
    </source>
</evidence>
<protein>
    <recommendedName>
        <fullName evidence="7">Type II secretion system protein GspF domain-containing protein</fullName>
    </recommendedName>
</protein>
<feature type="transmembrane region" description="Helical" evidence="6">
    <location>
        <begin position="240"/>
        <end position="259"/>
    </location>
</feature>
<dbReference type="InterPro" id="IPR018076">
    <property type="entry name" value="T2SS_GspF_dom"/>
</dbReference>
<keyword evidence="5 6" id="KW-0472">Membrane</keyword>
<evidence type="ECO:0000256" key="2">
    <source>
        <dbReference type="ARBA" id="ARBA00022475"/>
    </source>
</evidence>
<comment type="subcellular location">
    <subcellularLocation>
        <location evidence="1">Cell membrane</location>
        <topology evidence="1">Multi-pass membrane protein</topology>
    </subcellularLocation>
</comment>
<dbReference type="Proteomes" id="UP000838160">
    <property type="component" value="Unassembled WGS sequence"/>
</dbReference>
<keyword evidence="4 6" id="KW-1133">Transmembrane helix</keyword>
<accession>A0ABN8DMJ8</accession>
<evidence type="ECO:0000256" key="1">
    <source>
        <dbReference type="ARBA" id="ARBA00004651"/>
    </source>
</evidence>
<name>A0ABN8DMJ8_9VIBR</name>
<proteinExistence type="predicted"/>
<organism evidence="8 9">
    <name type="scientific">Vibrio hippocampi</name>
    <dbReference type="NCBI Taxonomy" id="654686"/>
    <lineage>
        <taxon>Bacteria</taxon>
        <taxon>Pseudomonadati</taxon>
        <taxon>Pseudomonadota</taxon>
        <taxon>Gammaproteobacteria</taxon>
        <taxon>Vibrionales</taxon>
        <taxon>Vibrionaceae</taxon>
        <taxon>Vibrio</taxon>
    </lineage>
</organism>
<dbReference type="Gene3D" id="1.20.81.30">
    <property type="entry name" value="Type II secretion system (T2SS), domain F"/>
    <property type="match status" value="1"/>
</dbReference>
<keyword evidence="3 6" id="KW-0812">Transmembrane</keyword>
<comment type="caution">
    <text evidence="8">The sequence shown here is derived from an EMBL/GenBank/DDBJ whole genome shotgun (WGS) entry which is preliminary data.</text>
</comment>
<sequence length="300" mass="33730">MIWLSFALFGIVALLWATDSKDKVRRYFPEAASEEPLASAINVGILAPQNSLKQAKENFTFSAQSLGPRANLFIIVYTLGCAALAWYIGFAILVNHGIVVSFACFLLLLFLGYRWLLDRRRRQFEQTFPDALNILMSAVTAGESLMQAVSFVGQNLDNEIGREFKNMGDRLKLGETPEKVLERAAKRFPYPEFIFFTVAVRANITRGGQLKGVLARLIRVLVDTRTMETKKMAMTSEARISAKVVAAIPLIFSIILYQVNPANINFILYDPEGFWVLYYVIGSELLGLFIVWLLVKAVKL</sequence>
<keyword evidence="9" id="KW-1185">Reference proteome</keyword>
<evidence type="ECO:0000313" key="8">
    <source>
        <dbReference type="EMBL" id="CAH0529498.1"/>
    </source>
</evidence>
<dbReference type="PANTHER" id="PTHR35007:SF2">
    <property type="entry name" value="PILUS ASSEMBLE PROTEIN"/>
    <property type="match status" value="1"/>
</dbReference>
<feature type="domain" description="Type II secretion system protein GspF" evidence="7">
    <location>
        <begin position="132"/>
        <end position="256"/>
    </location>
</feature>
<feature type="transmembrane region" description="Helical" evidence="6">
    <location>
        <begin position="72"/>
        <end position="92"/>
    </location>
</feature>
<evidence type="ECO:0000256" key="4">
    <source>
        <dbReference type="ARBA" id="ARBA00022989"/>
    </source>
</evidence>
<evidence type="ECO:0000256" key="6">
    <source>
        <dbReference type="SAM" id="Phobius"/>
    </source>
</evidence>
<feature type="transmembrane region" description="Helical" evidence="6">
    <location>
        <begin position="274"/>
        <end position="295"/>
    </location>
</feature>
<evidence type="ECO:0000313" key="9">
    <source>
        <dbReference type="Proteomes" id="UP000838160"/>
    </source>
</evidence>
<evidence type="ECO:0000259" key="7">
    <source>
        <dbReference type="Pfam" id="PF00482"/>
    </source>
</evidence>
<dbReference type="PANTHER" id="PTHR35007">
    <property type="entry name" value="INTEGRAL MEMBRANE PROTEIN-RELATED"/>
    <property type="match status" value="1"/>
</dbReference>
<dbReference type="RefSeq" id="WP_237486090.1">
    <property type="nucleotide sequence ID" value="NZ_CAKLCM010000003.1"/>
</dbReference>
<dbReference type="EMBL" id="CAKLCM010000003">
    <property type="protein sequence ID" value="CAH0529498.1"/>
    <property type="molecule type" value="Genomic_DNA"/>
</dbReference>
<feature type="transmembrane region" description="Helical" evidence="6">
    <location>
        <begin position="98"/>
        <end position="117"/>
    </location>
</feature>
<gene>
    <name evidence="8" type="ORF">VHP8226_03252</name>
</gene>
<keyword evidence="2" id="KW-1003">Cell membrane</keyword>
<dbReference type="Pfam" id="PF00482">
    <property type="entry name" value="T2SSF"/>
    <property type="match status" value="1"/>
</dbReference>
<reference evidence="8" key="1">
    <citation type="submission" date="2021-12" db="EMBL/GenBank/DDBJ databases">
        <authorList>
            <person name="Rodrigo-Torres L."/>
            <person name="Arahal R. D."/>
            <person name="Lucena T."/>
        </authorList>
    </citation>
    <scope>NUCLEOTIDE SEQUENCE</scope>
    <source>
        <strain evidence="8">CECT 8226</strain>
    </source>
</reference>